<evidence type="ECO:0000313" key="6">
    <source>
        <dbReference type="EMBL" id="MDR7379682.1"/>
    </source>
</evidence>
<evidence type="ECO:0000313" key="7">
    <source>
        <dbReference type="Proteomes" id="UP001180487"/>
    </source>
</evidence>
<evidence type="ECO:0000256" key="4">
    <source>
        <dbReference type="HAMAP-Rule" id="MF_01401"/>
    </source>
</evidence>
<name>A0ABU2CEQ9_9BURK</name>
<dbReference type="PANTHER" id="PTHR43774">
    <property type="entry name" value="PEPTIDE METHIONINE SULFOXIDE REDUCTASE"/>
    <property type="match status" value="1"/>
</dbReference>
<reference evidence="6 7" key="1">
    <citation type="submission" date="2023-07" db="EMBL/GenBank/DDBJ databases">
        <title>Sorghum-associated microbial communities from plants grown in Nebraska, USA.</title>
        <authorList>
            <person name="Schachtman D."/>
        </authorList>
    </citation>
    <scope>NUCLEOTIDE SEQUENCE [LARGE SCALE GENOMIC DNA]</scope>
    <source>
        <strain evidence="6 7">BE313</strain>
    </source>
</reference>
<dbReference type="Gene3D" id="3.30.1060.10">
    <property type="entry name" value="Peptide methionine sulphoxide reductase MsrA"/>
    <property type="match status" value="1"/>
</dbReference>
<evidence type="ECO:0000256" key="2">
    <source>
        <dbReference type="ARBA" id="ARBA00047806"/>
    </source>
</evidence>
<evidence type="ECO:0000256" key="3">
    <source>
        <dbReference type="ARBA" id="ARBA00048782"/>
    </source>
</evidence>
<sequence length="247" mass="26454">MARLTVSPTASRFAISKASLLCMAGVVVLAALYWSPSAVAEKPVPIPPPSAQALAGLAPASPAEDTVVFAGGCFWGIQAVFQHTTGVLQAVSGYAGGTPADANYQRVSGGGTGHAEAVQVRFDPRQISYAQLLQIYFSVAHDPTQLNRQYPDVGPQYRSAVFYADASQKALAERYIAELDAAKVFPAKIVTQLSPLSGFYPAEKYHQNYATLHPDALYIARYDLPKIANLKTLLPGVYREQPVLVAN</sequence>
<dbReference type="EMBL" id="JAVDXT010000005">
    <property type="protein sequence ID" value="MDR7379682.1"/>
    <property type="molecule type" value="Genomic_DNA"/>
</dbReference>
<dbReference type="PANTHER" id="PTHR43774:SF1">
    <property type="entry name" value="PEPTIDE METHIONINE SULFOXIDE REDUCTASE MSRA 2"/>
    <property type="match status" value="1"/>
</dbReference>
<dbReference type="Pfam" id="PF01625">
    <property type="entry name" value="PMSR"/>
    <property type="match status" value="1"/>
</dbReference>
<dbReference type="InterPro" id="IPR002569">
    <property type="entry name" value="Met_Sox_Rdtase_MsrA_dom"/>
</dbReference>
<dbReference type="NCBIfam" id="TIGR00401">
    <property type="entry name" value="msrA"/>
    <property type="match status" value="1"/>
</dbReference>
<evidence type="ECO:0000256" key="1">
    <source>
        <dbReference type="ARBA" id="ARBA00023002"/>
    </source>
</evidence>
<organism evidence="6 7">
    <name type="scientific">Rhodoferax ferrireducens</name>
    <dbReference type="NCBI Taxonomy" id="192843"/>
    <lineage>
        <taxon>Bacteria</taxon>
        <taxon>Pseudomonadati</taxon>
        <taxon>Pseudomonadota</taxon>
        <taxon>Betaproteobacteria</taxon>
        <taxon>Burkholderiales</taxon>
        <taxon>Comamonadaceae</taxon>
        <taxon>Rhodoferax</taxon>
    </lineage>
</organism>
<comment type="function">
    <text evidence="4">Has an important function as a repair enzyme for proteins that have been inactivated by oxidation. Catalyzes the reversible oxidation-reduction of methionine sulfoxide in proteins to methionine.</text>
</comment>
<comment type="catalytic activity">
    <reaction evidence="3 4">
        <text>[thioredoxin]-disulfide + L-methionine + H2O = L-methionine (S)-S-oxide + [thioredoxin]-dithiol</text>
        <dbReference type="Rhea" id="RHEA:19993"/>
        <dbReference type="Rhea" id="RHEA-COMP:10698"/>
        <dbReference type="Rhea" id="RHEA-COMP:10700"/>
        <dbReference type="ChEBI" id="CHEBI:15377"/>
        <dbReference type="ChEBI" id="CHEBI:29950"/>
        <dbReference type="ChEBI" id="CHEBI:50058"/>
        <dbReference type="ChEBI" id="CHEBI:57844"/>
        <dbReference type="ChEBI" id="CHEBI:58772"/>
        <dbReference type="EC" id="1.8.4.11"/>
    </reaction>
</comment>
<dbReference type="SUPFAM" id="SSF55068">
    <property type="entry name" value="Peptide methionine sulfoxide reductase"/>
    <property type="match status" value="1"/>
</dbReference>
<dbReference type="HAMAP" id="MF_01401">
    <property type="entry name" value="MsrA"/>
    <property type="match status" value="1"/>
</dbReference>
<dbReference type="EC" id="1.8.4.11" evidence="4"/>
<dbReference type="GO" id="GO:0008113">
    <property type="term" value="F:peptide-methionine (S)-S-oxide reductase activity"/>
    <property type="evidence" value="ECO:0007669"/>
    <property type="project" value="UniProtKB-EC"/>
</dbReference>
<keyword evidence="7" id="KW-1185">Reference proteome</keyword>
<dbReference type="Proteomes" id="UP001180487">
    <property type="component" value="Unassembled WGS sequence"/>
</dbReference>
<accession>A0ABU2CEQ9</accession>
<comment type="catalytic activity">
    <reaction evidence="2 4">
        <text>L-methionyl-[protein] + [thioredoxin]-disulfide + H2O = L-methionyl-(S)-S-oxide-[protein] + [thioredoxin]-dithiol</text>
        <dbReference type="Rhea" id="RHEA:14217"/>
        <dbReference type="Rhea" id="RHEA-COMP:10698"/>
        <dbReference type="Rhea" id="RHEA-COMP:10700"/>
        <dbReference type="Rhea" id="RHEA-COMP:12313"/>
        <dbReference type="Rhea" id="RHEA-COMP:12315"/>
        <dbReference type="ChEBI" id="CHEBI:15377"/>
        <dbReference type="ChEBI" id="CHEBI:16044"/>
        <dbReference type="ChEBI" id="CHEBI:29950"/>
        <dbReference type="ChEBI" id="CHEBI:44120"/>
        <dbReference type="ChEBI" id="CHEBI:50058"/>
        <dbReference type="EC" id="1.8.4.11"/>
    </reaction>
</comment>
<keyword evidence="1 4" id="KW-0560">Oxidoreductase</keyword>
<gene>
    <name evidence="4" type="primary">msrA</name>
    <name evidence="6" type="ORF">J2X19_004378</name>
</gene>
<feature type="active site" evidence="4">
    <location>
        <position position="73"/>
    </location>
</feature>
<dbReference type="RefSeq" id="WP_310376484.1">
    <property type="nucleotide sequence ID" value="NZ_JAVDXT010000005.1"/>
</dbReference>
<feature type="domain" description="Peptide methionine sulphoxide reductase MsrA" evidence="5">
    <location>
        <begin position="67"/>
        <end position="218"/>
    </location>
</feature>
<dbReference type="InterPro" id="IPR036509">
    <property type="entry name" value="Met_Sox_Rdtase_MsrA_sf"/>
</dbReference>
<protein>
    <recommendedName>
        <fullName evidence="4">Peptide methionine sulfoxide reductase MsrA</fullName>
        <shortName evidence="4">Protein-methionine-S-oxide reductase</shortName>
        <ecNumber evidence="4">1.8.4.11</ecNumber>
    </recommendedName>
    <alternativeName>
        <fullName evidence="4">Peptide-methionine (S)-S-oxide reductase</fullName>
        <shortName evidence="4">Peptide Met(O) reductase</shortName>
    </alternativeName>
</protein>
<comment type="similarity">
    <text evidence="4">Belongs to the MsrA Met sulfoxide reductase family.</text>
</comment>
<comment type="caution">
    <text evidence="6">The sequence shown here is derived from an EMBL/GenBank/DDBJ whole genome shotgun (WGS) entry which is preliminary data.</text>
</comment>
<evidence type="ECO:0000259" key="5">
    <source>
        <dbReference type="Pfam" id="PF01625"/>
    </source>
</evidence>
<proteinExistence type="inferred from homology"/>